<name>A0A3M0ACG1_9GAMM</name>
<organism evidence="1 2">
    <name type="scientific">Umboniibacter marinipuniceus</name>
    <dbReference type="NCBI Taxonomy" id="569599"/>
    <lineage>
        <taxon>Bacteria</taxon>
        <taxon>Pseudomonadati</taxon>
        <taxon>Pseudomonadota</taxon>
        <taxon>Gammaproteobacteria</taxon>
        <taxon>Cellvibrionales</taxon>
        <taxon>Cellvibrionaceae</taxon>
        <taxon>Umboniibacter</taxon>
    </lineage>
</organism>
<dbReference type="EMBL" id="REFJ01000002">
    <property type="protein sequence ID" value="RMA81309.1"/>
    <property type="molecule type" value="Genomic_DNA"/>
</dbReference>
<dbReference type="InterPro" id="IPR008969">
    <property type="entry name" value="CarboxyPept-like_regulatory"/>
</dbReference>
<accession>A0A3M0ACG1</accession>
<evidence type="ECO:0000313" key="1">
    <source>
        <dbReference type="EMBL" id="RMA81309.1"/>
    </source>
</evidence>
<dbReference type="GO" id="GO:0004180">
    <property type="term" value="F:carboxypeptidase activity"/>
    <property type="evidence" value="ECO:0007669"/>
    <property type="project" value="UniProtKB-KW"/>
</dbReference>
<dbReference type="SUPFAM" id="SSF49464">
    <property type="entry name" value="Carboxypeptidase regulatory domain-like"/>
    <property type="match status" value="1"/>
</dbReference>
<comment type="caution">
    <text evidence="1">The sequence shown here is derived from an EMBL/GenBank/DDBJ whole genome shotgun (WGS) entry which is preliminary data.</text>
</comment>
<gene>
    <name evidence="1" type="ORF">DFR27_1126</name>
</gene>
<keyword evidence="2" id="KW-1185">Reference proteome</keyword>
<dbReference type="AlphaFoldDB" id="A0A3M0ACG1"/>
<dbReference type="Proteomes" id="UP000267187">
    <property type="component" value="Unassembled WGS sequence"/>
</dbReference>
<sequence>MVCVIKHGRLNRQKGASSALGGQRILKLLLSLLIFGQLFACVPTIVTYTQSPEVVGWVIDETGNPVSGARVTLRDEEAIQYDITNEFGEFRLEAVEETRSVILMAASSTRGMLLTVDKDGKKYSHTLALLFSGRGYLAPNESVLVDPQGIRSFDALKRSL</sequence>
<evidence type="ECO:0000313" key="2">
    <source>
        <dbReference type="Proteomes" id="UP000267187"/>
    </source>
</evidence>
<keyword evidence="1" id="KW-0121">Carboxypeptidase</keyword>
<protein>
    <submittedName>
        <fullName evidence="1">Carboxypeptidase family protein</fullName>
    </submittedName>
</protein>
<dbReference type="OrthoDB" id="9768177at2"/>
<reference evidence="1 2" key="1">
    <citation type="submission" date="2018-10" db="EMBL/GenBank/DDBJ databases">
        <title>Genomic Encyclopedia of Type Strains, Phase IV (KMG-IV): sequencing the most valuable type-strain genomes for metagenomic binning, comparative biology and taxonomic classification.</title>
        <authorList>
            <person name="Goeker M."/>
        </authorList>
    </citation>
    <scope>NUCLEOTIDE SEQUENCE [LARGE SCALE GENOMIC DNA]</scope>
    <source>
        <strain evidence="1 2">DSM 25080</strain>
    </source>
</reference>
<keyword evidence="1" id="KW-0378">Hydrolase</keyword>
<keyword evidence="1" id="KW-0645">Protease</keyword>
<proteinExistence type="predicted"/>